<feature type="transmembrane region" description="Helical" evidence="5">
    <location>
        <begin position="91"/>
        <end position="109"/>
    </location>
</feature>
<keyword evidence="4 5" id="KW-0472">Membrane</keyword>
<name>A0ABS6A9Y3_9GAMM</name>
<feature type="transmembrane region" description="Helical" evidence="5">
    <location>
        <begin position="9"/>
        <end position="26"/>
    </location>
</feature>
<sequence>MSASFSARVASKFPVLMAVWLFLAVLGPHQELYKVFFHGIIAPAVLVLLFSKRLSFARVDSLLKVALCFFVYAGVTTFFVGLGPIDGHFRALRWSIEAAFGLLALWAWLPDVMRRPVWWAKYLLVITCCAALAGILKFVLLDGMQGRLTGFGGLHNPIHAGAVFIVFLAIAHFVLAKQVAPTAVRDRLLLLFTLALVAVAVLLSESRGPIVAMLAYLPFIAIVELHSGVRLRSFLISVVAIAMVVGAVVITYGPESLMDQLMARGTSYRLEIWKGYIDYPPDSWLFGFGLGTESRYVPAVEAFWKPNGIPVFHPHSVYVGTLVETGIIGVLFLILMAGLLFKSVYSSALASQEKVRLVGILGLVFILTLTVSQGVISSIKMLWLFFWFPVAFVWFWSKVSPERTD</sequence>
<evidence type="ECO:0000256" key="5">
    <source>
        <dbReference type="SAM" id="Phobius"/>
    </source>
</evidence>
<evidence type="ECO:0000259" key="6">
    <source>
        <dbReference type="Pfam" id="PF04932"/>
    </source>
</evidence>
<evidence type="ECO:0000313" key="8">
    <source>
        <dbReference type="Proteomes" id="UP000753376"/>
    </source>
</evidence>
<dbReference type="EMBL" id="JAHKPV010000015">
    <property type="protein sequence ID" value="MBU2874058.1"/>
    <property type="molecule type" value="Genomic_DNA"/>
</dbReference>
<reference evidence="7 8" key="1">
    <citation type="submission" date="2021-05" db="EMBL/GenBank/DDBJ databases">
        <title>Draft genomes of bacteria isolated from model marine particles.</title>
        <authorList>
            <person name="Datta M.S."/>
            <person name="Schwartzman J.A."/>
            <person name="Enke T.N."/>
            <person name="Saavedra J."/>
            <person name="Cermak N."/>
            <person name="Cordero O.X."/>
        </authorList>
    </citation>
    <scope>NUCLEOTIDE SEQUENCE [LARGE SCALE GENOMIC DNA]</scope>
    <source>
        <strain evidence="7 8">D2M19</strain>
    </source>
</reference>
<feature type="transmembrane region" description="Helical" evidence="5">
    <location>
        <begin position="188"/>
        <end position="204"/>
    </location>
</feature>
<feature type="transmembrane region" description="Helical" evidence="5">
    <location>
        <begin position="62"/>
        <end position="85"/>
    </location>
</feature>
<dbReference type="Proteomes" id="UP000753376">
    <property type="component" value="Unassembled WGS sequence"/>
</dbReference>
<dbReference type="PANTHER" id="PTHR37422">
    <property type="entry name" value="TEICHURONIC ACID BIOSYNTHESIS PROTEIN TUAE"/>
    <property type="match status" value="1"/>
</dbReference>
<dbReference type="InterPro" id="IPR007016">
    <property type="entry name" value="O-antigen_ligase-rel_domated"/>
</dbReference>
<accession>A0ABS6A9Y3</accession>
<evidence type="ECO:0000256" key="4">
    <source>
        <dbReference type="ARBA" id="ARBA00023136"/>
    </source>
</evidence>
<keyword evidence="8" id="KW-1185">Reference proteome</keyword>
<feature type="transmembrane region" description="Helical" evidence="5">
    <location>
        <begin position="121"/>
        <end position="138"/>
    </location>
</feature>
<feature type="transmembrane region" description="Helical" evidence="5">
    <location>
        <begin position="32"/>
        <end position="50"/>
    </location>
</feature>
<comment type="subcellular location">
    <subcellularLocation>
        <location evidence="1">Membrane</location>
        <topology evidence="1">Multi-pass membrane protein</topology>
    </subcellularLocation>
</comment>
<feature type="transmembrane region" description="Helical" evidence="5">
    <location>
        <begin position="357"/>
        <end position="376"/>
    </location>
</feature>
<evidence type="ECO:0000256" key="2">
    <source>
        <dbReference type="ARBA" id="ARBA00022692"/>
    </source>
</evidence>
<keyword evidence="2 5" id="KW-0812">Transmembrane</keyword>
<comment type="caution">
    <text evidence="7">The sequence shown here is derived from an EMBL/GenBank/DDBJ whole genome shotgun (WGS) entry which is preliminary data.</text>
</comment>
<dbReference type="InterPro" id="IPR051533">
    <property type="entry name" value="WaaL-like"/>
</dbReference>
<feature type="transmembrane region" description="Helical" evidence="5">
    <location>
        <begin position="210"/>
        <end position="227"/>
    </location>
</feature>
<evidence type="ECO:0000313" key="7">
    <source>
        <dbReference type="EMBL" id="MBU2874058.1"/>
    </source>
</evidence>
<feature type="transmembrane region" description="Helical" evidence="5">
    <location>
        <begin position="382"/>
        <end position="399"/>
    </location>
</feature>
<dbReference type="RefSeq" id="WP_216007913.1">
    <property type="nucleotide sequence ID" value="NZ_JAHKPV010000015.1"/>
</dbReference>
<feature type="domain" description="O-antigen ligase-related" evidence="6">
    <location>
        <begin position="193"/>
        <end position="334"/>
    </location>
</feature>
<proteinExistence type="predicted"/>
<organism evidence="7 8">
    <name type="scientific">Marinobacter salexigens</name>
    <dbReference type="NCBI Taxonomy" id="1925763"/>
    <lineage>
        <taxon>Bacteria</taxon>
        <taxon>Pseudomonadati</taxon>
        <taxon>Pseudomonadota</taxon>
        <taxon>Gammaproteobacteria</taxon>
        <taxon>Pseudomonadales</taxon>
        <taxon>Marinobacteraceae</taxon>
        <taxon>Marinobacter</taxon>
    </lineage>
</organism>
<keyword evidence="3 5" id="KW-1133">Transmembrane helix</keyword>
<feature type="transmembrane region" description="Helical" evidence="5">
    <location>
        <begin position="326"/>
        <end position="345"/>
    </location>
</feature>
<feature type="transmembrane region" description="Helical" evidence="5">
    <location>
        <begin position="158"/>
        <end position="176"/>
    </location>
</feature>
<evidence type="ECO:0000256" key="1">
    <source>
        <dbReference type="ARBA" id="ARBA00004141"/>
    </source>
</evidence>
<dbReference type="PANTHER" id="PTHR37422:SF13">
    <property type="entry name" value="LIPOPOLYSACCHARIDE BIOSYNTHESIS PROTEIN PA4999-RELATED"/>
    <property type="match status" value="1"/>
</dbReference>
<protein>
    <submittedName>
        <fullName evidence="7">O-antigen ligase family protein</fullName>
    </submittedName>
</protein>
<gene>
    <name evidence="7" type="ORF">KO508_08580</name>
</gene>
<evidence type="ECO:0000256" key="3">
    <source>
        <dbReference type="ARBA" id="ARBA00022989"/>
    </source>
</evidence>
<feature type="transmembrane region" description="Helical" evidence="5">
    <location>
        <begin position="234"/>
        <end position="253"/>
    </location>
</feature>
<keyword evidence="7" id="KW-0436">Ligase</keyword>
<dbReference type="GO" id="GO:0016874">
    <property type="term" value="F:ligase activity"/>
    <property type="evidence" value="ECO:0007669"/>
    <property type="project" value="UniProtKB-KW"/>
</dbReference>
<dbReference type="Pfam" id="PF04932">
    <property type="entry name" value="Wzy_C"/>
    <property type="match status" value="1"/>
</dbReference>